<gene>
    <name evidence="1" type="ORF">AFUS01_LOCUS15044</name>
</gene>
<feature type="non-terminal residue" evidence="1">
    <location>
        <position position="1"/>
    </location>
</feature>
<name>A0A8J2KHN1_9HEXA</name>
<evidence type="ECO:0000313" key="2">
    <source>
        <dbReference type="Proteomes" id="UP000708208"/>
    </source>
</evidence>
<organism evidence="1 2">
    <name type="scientific">Allacma fusca</name>
    <dbReference type="NCBI Taxonomy" id="39272"/>
    <lineage>
        <taxon>Eukaryota</taxon>
        <taxon>Metazoa</taxon>
        <taxon>Ecdysozoa</taxon>
        <taxon>Arthropoda</taxon>
        <taxon>Hexapoda</taxon>
        <taxon>Collembola</taxon>
        <taxon>Symphypleona</taxon>
        <taxon>Sminthuridae</taxon>
        <taxon>Allacma</taxon>
    </lineage>
</organism>
<dbReference type="AlphaFoldDB" id="A0A8J2KHN1"/>
<dbReference type="EMBL" id="CAJVCH010131010">
    <property type="protein sequence ID" value="CAG7726116.1"/>
    <property type="molecule type" value="Genomic_DNA"/>
</dbReference>
<dbReference type="Proteomes" id="UP000708208">
    <property type="component" value="Unassembled WGS sequence"/>
</dbReference>
<comment type="caution">
    <text evidence="1">The sequence shown here is derived from an EMBL/GenBank/DDBJ whole genome shotgun (WGS) entry which is preliminary data.</text>
</comment>
<proteinExistence type="predicted"/>
<reference evidence="1" key="1">
    <citation type="submission" date="2021-06" db="EMBL/GenBank/DDBJ databases">
        <authorList>
            <person name="Hodson N. C."/>
            <person name="Mongue J. A."/>
            <person name="Jaron S. K."/>
        </authorList>
    </citation>
    <scope>NUCLEOTIDE SEQUENCE</scope>
</reference>
<keyword evidence="2" id="KW-1185">Reference proteome</keyword>
<sequence length="17" mass="2020">SICSTKYSWELDDTERS</sequence>
<accession>A0A8J2KHN1</accession>
<protein>
    <submittedName>
        <fullName evidence="1">Uncharacterized protein</fullName>
    </submittedName>
</protein>
<evidence type="ECO:0000313" key="1">
    <source>
        <dbReference type="EMBL" id="CAG7726116.1"/>
    </source>
</evidence>